<organism evidence="1 2">
    <name type="scientific">Gordonia phage Vine</name>
    <dbReference type="NCBI Taxonomy" id="2857501"/>
    <lineage>
        <taxon>Viruses</taxon>
        <taxon>Duplodnaviria</taxon>
        <taxon>Heunggongvirae</taxon>
        <taxon>Uroviricota</taxon>
        <taxon>Caudoviricetes</taxon>
        <taxon>Ponsvirus</taxon>
        <taxon>Ponsvirus vine</taxon>
    </lineage>
</organism>
<sequence>MTTAYPGLALPERNADDLRASAAHHRRNGDHDIADALDTIANRLARQEQNQ</sequence>
<dbReference type="GeneID" id="77939473"/>
<name>A0AAE8BW93_9CAUD</name>
<dbReference type="Proteomes" id="UP000827818">
    <property type="component" value="Segment"/>
</dbReference>
<evidence type="ECO:0000313" key="2">
    <source>
        <dbReference type="Proteomes" id="UP000827818"/>
    </source>
</evidence>
<reference evidence="1 2" key="1">
    <citation type="submission" date="2021-07" db="EMBL/GenBank/DDBJ databases">
        <authorList>
            <person name="Asche M.J."/>
            <person name="Box R.E."/>
            <person name="Grosz K.R."/>
            <person name="Hilfiker G.E."/>
            <person name="Lawrence N.C."/>
            <person name="Rodriguez X.F."/>
            <person name="Schneider G.T."/>
            <person name="Ziemann C.M."/>
            <person name="Chia C.P."/>
            <person name="Williams D.C."/>
            <person name="Garlena R.A."/>
            <person name="Russell D.A."/>
            <person name="Pope W.H."/>
            <person name="Jacobs-Sera D."/>
            <person name="Hatfull G.F."/>
        </authorList>
    </citation>
    <scope>NUCLEOTIDE SEQUENCE [LARGE SCALE GENOMIC DNA]</scope>
</reference>
<accession>A0AAE8BW93</accession>
<dbReference type="KEGG" id="vg:77939473"/>
<dbReference type="EMBL" id="MZ622167">
    <property type="protein sequence ID" value="QZD97741.1"/>
    <property type="molecule type" value="Genomic_DNA"/>
</dbReference>
<dbReference type="RefSeq" id="YP_010663449.1">
    <property type="nucleotide sequence ID" value="NC_070897.1"/>
</dbReference>
<evidence type="ECO:0000313" key="1">
    <source>
        <dbReference type="EMBL" id="QZD97741.1"/>
    </source>
</evidence>
<gene>
    <name evidence="1" type="primary">32</name>
    <name evidence="1" type="ORF">SEA_VINE_32</name>
</gene>
<keyword evidence="2" id="KW-1185">Reference proteome</keyword>
<protein>
    <submittedName>
        <fullName evidence="1">Uncharacterized protein</fullName>
    </submittedName>
</protein>
<proteinExistence type="predicted"/>